<comment type="caution">
    <text evidence="2">The sequence shown here is derived from an EMBL/GenBank/DDBJ whole genome shotgun (WGS) entry which is preliminary data.</text>
</comment>
<dbReference type="Pfam" id="PF13328">
    <property type="entry name" value="HD_4"/>
    <property type="match status" value="1"/>
</dbReference>
<name>A0A2U1NCT2_ARTAN</name>
<dbReference type="STRING" id="35608.A0A2U1NCT2"/>
<dbReference type="InterPro" id="IPR043519">
    <property type="entry name" value="NT_sf"/>
</dbReference>
<sequence>MDLNTSLDLAVTEEVWVIIFKLADRLHNMRTLSHMPSHKQASIAMETPQVFAPIPKLLGMCQIKYVHENLFFMYTNRQDYAKVKRRIAELSKEQDKEIEELRIIVRPKPCVGVGPLCNAQQICYHVLGLIHGIWTPIPRAMKDYIETPKPNGYQSLHTAVIPFLFVNLMNLNDNTRLRFSGSATCSSEF</sequence>
<dbReference type="OrthoDB" id="1738159at2759"/>
<dbReference type="SMART" id="SM00954">
    <property type="entry name" value="RelA_SpoT"/>
    <property type="match status" value="1"/>
</dbReference>
<protein>
    <submittedName>
        <fullName evidence="2">Beta-grasp domain-containing protein</fullName>
    </submittedName>
</protein>
<dbReference type="Pfam" id="PF04607">
    <property type="entry name" value="RelA_SpoT"/>
    <property type="match status" value="1"/>
</dbReference>
<gene>
    <name evidence="2" type="ORF">CTI12_AA281550</name>
</gene>
<keyword evidence="3" id="KW-1185">Reference proteome</keyword>
<dbReference type="SUPFAM" id="SSF109604">
    <property type="entry name" value="HD-domain/PDEase-like"/>
    <property type="match status" value="1"/>
</dbReference>
<dbReference type="Gene3D" id="3.30.460.10">
    <property type="entry name" value="Beta Polymerase, domain 2"/>
    <property type="match status" value="1"/>
</dbReference>
<accession>A0A2U1NCT2</accession>
<dbReference type="EMBL" id="PKPP01003104">
    <property type="protein sequence ID" value="PWA71291.1"/>
    <property type="molecule type" value="Genomic_DNA"/>
</dbReference>
<reference evidence="2 3" key="1">
    <citation type="journal article" date="2018" name="Mol. Plant">
        <title>The genome of Artemisia annua provides insight into the evolution of Asteraceae family and artemisinin biosynthesis.</title>
        <authorList>
            <person name="Shen Q."/>
            <person name="Zhang L."/>
            <person name="Liao Z."/>
            <person name="Wang S."/>
            <person name="Yan T."/>
            <person name="Shi P."/>
            <person name="Liu M."/>
            <person name="Fu X."/>
            <person name="Pan Q."/>
            <person name="Wang Y."/>
            <person name="Lv Z."/>
            <person name="Lu X."/>
            <person name="Zhang F."/>
            <person name="Jiang W."/>
            <person name="Ma Y."/>
            <person name="Chen M."/>
            <person name="Hao X."/>
            <person name="Li L."/>
            <person name="Tang Y."/>
            <person name="Lv G."/>
            <person name="Zhou Y."/>
            <person name="Sun X."/>
            <person name="Brodelius P.E."/>
            <person name="Rose J.K.C."/>
            <person name="Tang K."/>
        </authorList>
    </citation>
    <scope>NUCLEOTIDE SEQUENCE [LARGE SCALE GENOMIC DNA]</scope>
    <source>
        <strain evidence="3">cv. Huhao1</strain>
        <tissue evidence="2">Leaf</tissue>
    </source>
</reference>
<evidence type="ECO:0000313" key="2">
    <source>
        <dbReference type="EMBL" id="PWA71291.1"/>
    </source>
</evidence>
<proteinExistence type="predicted"/>
<dbReference type="Gene3D" id="1.10.3210.10">
    <property type="entry name" value="Hypothetical protein af1432"/>
    <property type="match status" value="1"/>
</dbReference>
<feature type="domain" description="RelA/SpoT" evidence="1">
    <location>
        <begin position="85"/>
        <end position="174"/>
    </location>
</feature>
<organism evidence="2 3">
    <name type="scientific">Artemisia annua</name>
    <name type="common">Sweet wormwood</name>
    <dbReference type="NCBI Taxonomy" id="35608"/>
    <lineage>
        <taxon>Eukaryota</taxon>
        <taxon>Viridiplantae</taxon>
        <taxon>Streptophyta</taxon>
        <taxon>Embryophyta</taxon>
        <taxon>Tracheophyta</taxon>
        <taxon>Spermatophyta</taxon>
        <taxon>Magnoliopsida</taxon>
        <taxon>eudicotyledons</taxon>
        <taxon>Gunneridae</taxon>
        <taxon>Pentapetalae</taxon>
        <taxon>asterids</taxon>
        <taxon>campanulids</taxon>
        <taxon>Asterales</taxon>
        <taxon>Asteraceae</taxon>
        <taxon>Asteroideae</taxon>
        <taxon>Anthemideae</taxon>
        <taxon>Artemisiinae</taxon>
        <taxon>Artemisia</taxon>
    </lineage>
</organism>
<dbReference type="GO" id="GO:0015969">
    <property type="term" value="P:guanosine tetraphosphate metabolic process"/>
    <property type="evidence" value="ECO:0007669"/>
    <property type="project" value="InterPro"/>
</dbReference>
<dbReference type="Proteomes" id="UP000245207">
    <property type="component" value="Unassembled WGS sequence"/>
</dbReference>
<dbReference type="SUPFAM" id="SSF81301">
    <property type="entry name" value="Nucleotidyltransferase"/>
    <property type="match status" value="1"/>
</dbReference>
<dbReference type="InterPro" id="IPR007685">
    <property type="entry name" value="RelA_SpoT"/>
</dbReference>
<dbReference type="PANTHER" id="PTHR43061">
    <property type="entry name" value="GTP DIPHOSPHOKINASE RSH1, CHLOROPLASTIC-RELATED"/>
    <property type="match status" value="1"/>
</dbReference>
<evidence type="ECO:0000313" key="3">
    <source>
        <dbReference type="Proteomes" id="UP000245207"/>
    </source>
</evidence>
<dbReference type="AlphaFoldDB" id="A0A2U1NCT2"/>
<dbReference type="PANTHER" id="PTHR43061:SF1">
    <property type="entry name" value="GTP DIPHOSPHOKINASE RSH1, CHLOROPLASTIC-RELATED"/>
    <property type="match status" value="1"/>
</dbReference>
<dbReference type="CDD" id="cd05399">
    <property type="entry name" value="NT_Rel-Spo_like"/>
    <property type="match status" value="1"/>
</dbReference>
<evidence type="ECO:0000259" key="1">
    <source>
        <dbReference type="SMART" id="SM00954"/>
    </source>
</evidence>